<dbReference type="Pfam" id="PF03441">
    <property type="entry name" value="FAD_binding_7"/>
    <property type="match status" value="1"/>
</dbReference>
<comment type="cofactor">
    <cofactor evidence="1">
        <name>(6R)-5,10-methylene-5,6,7,8-tetrahydrofolate</name>
        <dbReference type="ChEBI" id="CHEBI:15636"/>
    </cofactor>
</comment>
<feature type="binding site" evidence="8">
    <location>
        <position position="270"/>
    </location>
    <ligand>
        <name>FAD</name>
        <dbReference type="ChEBI" id="CHEBI:57692"/>
    </ligand>
</feature>
<dbReference type="InterPro" id="IPR006050">
    <property type="entry name" value="DNA_photolyase_N"/>
</dbReference>
<evidence type="ECO:0000256" key="1">
    <source>
        <dbReference type="ARBA" id="ARBA00001932"/>
    </source>
</evidence>
<dbReference type="PANTHER" id="PTHR11455">
    <property type="entry name" value="CRYPTOCHROME"/>
    <property type="match status" value="1"/>
</dbReference>
<dbReference type="FunFam" id="1.10.579.10:FF:000003">
    <property type="entry name" value="Deoxyribodipyrimidine photo-lyase"/>
    <property type="match status" value="1"/>
</dbReference>
<feature type="site" description="Electron transfer via tryptophanyl radical" evidence="9">
    <location>
        <position position="381"/>
    </location>
</feature>
<organism evidence="12 13">
    <name type="scientific">Baekduia soli</name>
    <dbReference type="NCBI Taxonomy" id="496014"/>
    <lineage>
        <taxon>Bacteria</taxon>
        <taxon>Bacillati</taxon>
        <taxon>Actinomycetota</taxon>
        <taxon>Thermoleophilia</taxon>
        <taxon>Solirubrobacterales</taxon>
        <taxon>Baekduiaceae</taxon>
        <taxon>Baekduia</taxon>
    </lineage>
</organism>
<dbReference type="InterPro" id="IPR002081">
    <property type="entry name" value="Cryptochrome/DNA_photolyase_1"/>
</dbReference>
<feature type="binding site" evidence="8">
    <location>
        <begin position="238"/>
        <end position="242"/>
    </location>
    <ligand>
        <name>FAD</name>
        <dbReference type="ChEBI" id="CHEBI:57692"/>
    </ligand>
</feature>
<evidence type="ECO:0000256" key="5">
    <source>
        <dbReference type="ARBA" id="ARBA00022827"/>
    </source>
</evidence>
<feature type="domain" description="Photolyase/cryptochrome alpha/beta" evidence="11">
    <location>
        <begin position="5"/>
        <end position="134"/>
    </location>
</feature>
<dbReference type="InterPro" id="IPR036134">
    <property type="entry name" value="Crypto/Photolyase_FAD-like_sf"/>
</dbReference>
<dbReference type="EC" id="4.1.99.3" evidence="2"/>
<proteinExistence type="inferred from homology"/>
<keyword evidence="12" id="KW-0456">Lyase</keyword>
<dbReference type="GO" id="GO:0003677">
    <property type="term" value="F:DNA binding"/>
    <property type="evidence" value="ECO:0007669"/>
    <property type="project" value="TreeGrafter"/>
</dbReference>
<evidence type="ECO:0000313" key="13">
    <source>
        <dbReference type="Proteomes" id="UP000321805"/>
    </source>
</evidence>
<dbReference type="InterPro" id="IPR018394">
    <property type="entry name" value="DNA_photolyase_1_CS_C"/>
</dbReference>
<evidence type="ECO:0000256" key="9">
    <source>
        <dbReference type="PIRSR" id="PIRSR602081-2"/>
    </source>
</evidence>
<evidence type="ECO:0000313" key="12">
    <source>
        <dbReference type="EMBL" id="QEC47690.1"/>
    </source>
</evidence>
<evidence type="ECO:0000259" key="11">
    <source>
        <dbReference type="PROSITE" id="PS51645"/>
    </source>
</evidence>
<feature type="site" description="Electron transfer via tryptophanyl radical" evidence="9">
    <location>
        <position position="305"/>
    </location>
</feature>
<dbReference type="AlphaFoldDB" id="A0A5B8U3W1"/>
<keyword evidence="13" id="KW-1185">Reference proteome</keyword>
<dbReference type="GO" id="GO:0000719">
    <property type="term" value="P:photoreactive repair"/>
    <property type="evidence" value="ECO:0007669"/>
    <property type="project" value="UniProtKB-ARBA"/>
</dbReference>
<keyword evidence="4 8" id="KW-0285">Flavoprotein</keyword>
<dbReference type="PRINTS" id="PR00147">
    <property type="entry name" value="DNAPHOTLYASE"/>
</dbReference>
<evidence type="ECO:0000256" key="8">
    <source>
        <dbReference type="PIRSR" id="PIRSR602081-1"/>
    </source>
</evidence>
<dbReference type="SUPFAM" id="SSF52425">
    <property type="entry name" value="Cryptochrome/photolyase, N-terminal domain"/>
    <property type="match status" value="1"/>
</dbReference>
<dbReference type="GO" id="GO:0071949">
    <property type="term" value="F:FAD binding"/>
    <property type="evidence" value="ECO:0007669"/>
    <property type="project" value="TreeGrafter"/>
</dbReference>
<evidence type="ECO:0000256" key="2">
    <source>
        <dbReference type="ARBA" id="ARBA00013149"/>
    </source>
</evidence>
<dbReference type="PANTHER" id="PTHR11455:SF9">
    <property type="entry name" value="CRYPTOCHROME CIRCADIAN CLOCK 5 ISOFORM X1"/>
    <property type="match status" value="1"/>
</dbReference>
<dbReference type="PROSITE" id="PS00394">
    <property type="entry name" value="DNA_PHOTOLYASES_1_1"/>
    <property type="match status" value="1"/>
</dbReference>
<keyword evidence="6 10" id="KW-0157">Chromophore</keyword>
<dbReference type="Gene3D" id="1.10.579.10">
    <property type="entry name" value="DNA Cyclobutane Dipyrimidine Photolyase, subunit A, domain 3"/>
    <property type="match status" value="1"/>
</dbReference>
<dbReference type="SUPFAM" id="SSF48173">
    <property type="entry name" value="Cryptochrome/photolyase FAD-binding domain"/>
    <property type="match status" value="1"/>
</dbReference>
<dbReference type="OrthoDB" id="9772484at2"/>
<dbReference type="PROSITE" id="PS51645">
    <property type="entry name" value="PHR_CRY_ALPHA_BETA"/>
    <property type="match status" value="1"/>
</dbReference>
<dbReference type="Gene3D" id="1.25.40.80">
    <property type="match status" value="1"/>
</dbReference>
<feature type="site" description="Electron transfer via tryptophanyl radical" evidence="9">
    <location>
        <position position="358"/>
    </location>
</feature>
<gene>
    <name evidence="12" type="ORF">FSW04_08965</name>
</gene>
<feature type="binding site" evidence="8">
    <location>
        <begin position="273"/>
        <end position="280"/>
    </location>
    <ligand>
        <name>FAD</name>
        <dbReference type="ChEBI" id="CHEBI:57692"/>
    </ligand>
</feature>
<dbReference type="InterPro" id="IPR036155">
    <property type="entry name" value="Crypto/Photolyase_N_sf"/>
</dbReference>
<dbReference type="GO" id="GO:0003904">
    <property type="term" value="F:deoxyribodipyrimidine photo-lyase activity"/>
    <property type="evidence" value="ECO:0007669"/>
    <property type="project" value="UniProtKB-EC"/>
</dbReference>
<evidence type="ECO:0000256" key="6">
    <source>
        <dbReference type="ARBA" id="ARBA00022991"/>
    </source>
</evidence>
<dbReference type="GO" id="GO:0009416">
    <property type="term" value="P:response to light stimulus"/>
    <property type="evidence" value="ECO:0007669"/>
    <property type="project" value="TreeGrafter"/>
</dbReference>
<dbReference type="Pfam" id="PF00875">
    <property type="entry name" value="DNA_photolyase"/>
    <property type="match status" value="1"/>
</dbReference>
<dbReference type="Gene3D" id="3.40.50.620">
    <property type="entry name" value="HUPs"/>
    <property type="match status" value="1"/>
</dbReference>
<comment type="cofactor">
    <cofactor evidence="8">
        <name>FAD</name>
        <dbReference type="ChEBI" id="CHEBI:57692"/>
    </cofactor>
    <text evidence="8">Binds 1 FAD per subunit.</text>
</comment>
<dbReference type="InterPro" id="IPR014729">
    <property type="entry name" value="Rossmann-like_a/b/a_fold"/>
</dbReference>
<evidence type="ECO:0000256" key="4">
    <source>
        <dbReference type="ARBA" id="ARBA00022630"/>
    </source>
</evidence>
<evidence type="ECO:0000256" key="7">
    <source>
        <dbReference type="ARBA" id="ARBA00033999"/>
    </source>
</evidence>
<accession>A0A5B8U3W1</accession>
<sequence length="476" mass="54047">MADRSVAVLWFRRDLRVHDHPALVQALDEHDRIVPLYVLDDALLGGRYASPSRTAFMLGCLRALDQELAQRGSGLVVRHGRPEDEVPALARELGAEAVHWTSDVSPYARRRDTRVSDLLREHEVRPRPHGGTYLVDPSKPRTQGGRPYTVFSPFHRAIDQVDRRTVHRAPAELPPLPSGLRKGRLPSAQALGIDPADLVPEPVAEPGEPAARAALERWLRDDLDHYADRHDGMSRPGTSVLSPYLRWGCLSARECEERAARRGGKGAAAWNRQLAWRDFYAHQLLLFPDNVAQEFQPRYRRRLAWSDDEELLRAWKDGRTGYPLVDAGMRQLARTGWMHNRARLVVGSFLTKDLHIDWRQGERHFARLLLDGEPAQNNGNWQWIASTGADPAPYFRRLFNPMTQQRKFDPEGTYVRRWVPELAGVPDERLVEPWTMSDEQQQAAGCVIGTDYPAPIVDHAQERRVAMERYAAAGEG</sequence>
<evidence type="ECO:0000256" key="3">
    <source>
        <dbReference type="ARBA" id="ARBA00014046"/>
    </source>
</evidence>
<reference evidence="12 13" key="1">
    <citation type="journal article" date="2018" name="J. Microbiol.">
        <title>Baekduia soli gen. nov., sp. nov., a novel bacterium isolated from the soil of Baekdu Mountain and proposal of a novel family name, Baekduiaceae fam. nov.</title>
        <authorList>
            <person name="An D.S."/>
            <person name="Siddiqi M.Z."/>
            <person name="Kim K.H."/>
            <person name="Yu H.S."/>
            <person name="Im W.T."/>
        </authorList>
    </citation>
    <scope>NUCLEOTIDE SEQUENCE [LARGE SCALE GENOMIC DNA]</scope>
    <source>
        <strain evidence="12 13">BR7-21</strain>
    </source>
</reference>
<name>A0A5B8U3W1_9ACTN</name>
<dbReference type="InterPro" id="IPR005101">
    <property type="entry name" value="Cryptochr/Photolyase_FAD-bd"/>
</dbReference>
<feature type="binding site" evidence="8">
    <location>
        <position position="226"/>
    </location>
    <ligand>
        <name>FAD</name>
        <dbReference type="ChEBI" id="CHEBI:57692"/>
    </ligand>
</feature>
<protein>
    <recommendedName>
        <fullName evidence="3">Deoxyribodipyrimidine photo-lyase</fullName>
        <ecNumber evidence="2">4.1.99.3</ecNumber>
    </recommendedName>
</protein>
<keyword evidence="5 8" id="KW-0274">FAD</keyword>
<evidence type="ECO:0000256" key="10">
    <source>
        <dbReference type="RuleBase" id="RU004182"/>
    </source>
</evidence>
<dbReference type="RefSeq" id="WP_146918431.1">
    <property type="nucleotide sequence ID" value="NZ_CP042430.1"/>
</dbReference>
<dbReference type="EMBL" id="CP042430">
    <property type="protein sequence ID" value="QEC47690.1"/>
    <property type="molecule type" value="Genomic_DNA"/>
</dbReference>
<comment type="similarity">
    <text evidence="10">Belongs to the DNA photolyase family.</text>
</comment>
<dbReference type="Proteomes" id="UP000321805">
    <property type="component" value="Chromosome"/>
</dbReference>
<comment type="catalytic activity">
    <reaction evidence="7">
        <text>cyclobutadipyrimidine (in DNA) = 2 pyrimidine residues (in DNA).</text>
        <dbReference type="EC" id="4.1.99.3"/>
    </reaction>
</comment>
<dbReference type="KEGG" id="bsol:FSW04_08965"/>